<feature type="transmembrane region" description="Helical" evidence="1">
    <location>
        <begin position="114"/>
        <end position="134"/>
    </location>
</feature>
<accession>A0A819JF49</accession>
<feature type="transmembrane region" description="Helical" evidence="1">
    <location>
        <begin position="207"/>
        <end position="230"/>
    </location>
</feature>
<evidence type="ECO:0000313" key="4">
    <source>
        <dbReference type="Proteomes" id="UP000663844"/>
    </source>
</evidence>
<name>A0A819JF49_9BILA</name>
<dbReference type="EMBL" id="CAJOAZ010002429">
    <property type="protein sequence ID" value="CAF3928183.1"/>
    <property type="molecule type" value="Genomic_DNA"/>
</dbReference>
<keyword evidence="1" id="KW-0812">Transmembrane</keyword>
<dbReference type="EMBL" id="CAJNOG010000391">
    <property type="protein sequence ID" value="CAF1216059.1"/>
    <property type="molecule type" value="Genomic_DNA"/>
</dbReference>
<evidence type="ECO:0000313" key="3">
    <source>
        <dbReference type="EMBL" id="CAF3928183.1"/>
    </source>
</evidence>
<evidence type="ECO:0000313" key="2">
    <source>
        <dbReference type="EMBL" id="CAF1216059.1"/>
    </source>
</evidence>
<organism evidence="3 4">
    <name type="scientific">Adineta steineri</name>
    <dbReference type="NCBI Taxonomy" id="433720"/>
    <lineage>
        <taxon>Eukaryota</taxon>
        <taxon>Metazoa</taxon>
        <taxon>Spiralia</taxon>
        <taxon>Gnathifera</taxon>
        <taxon>Rotifera</taxon>
        <taxon>Eurotatoria</taxon>
        <taxon>Bdelloidea</taxon>
        <taxon>Adinetida</taxon>
        <taxon>Adinetidae</taxon>
        <taxon>Adineta</taxon>
    </lineage>
</organism>
<reference evidence="3" key="1">
    <citation type="submission" date="2021-02" db="EMBL/GenBank/DDBJ databases">
        <authorList>
            <person name="Nowell W R."/>
        </authorList>
    </citation>
    <scope>NUCLEOTIDE SEQUENCE</scope>
</reference>
<protein>
    <submittedName>
        <fullName evidence="3">Uncharacterized protein</fullName>
    </submittedName>
</protein>
<dbReference type="Proteomes" id="UP000663845">
    <property type="component" value="Unassembled WGS sequence"/>
</dbReference>
<feature type="transmembrane region" description="Helical" evidence="1">
    <location>
        <begin position="149"/>
        <end position="169"/>
    </location>
</feature>
<dbReference type="AlphaFoldDB" id="A0A819JF49"/>
<feature type="transmembrane region" description="Helical" evidence="1">
    <location>
        <begin position="6"/>
        <end position="31"/>
    </location>
</feature>
<comment type="caution">
    <text evidence="3">The sequence shown here is derived from an EMBL/GenBank/DDBJ whole genome shotgun (WGS) entry which is preliminary data.</text>
</comment>
<keyword evidence="1" id="KW-0472">Membrane</keyword>
<dbReference type="Proteomes" id="UP000663844">
    <property type="component" value="Unassembled WGS sequence"/>
</dbReference>
<feature type="transmembrane region" description="Helical" evidence="1">
    <location>
        <begin position="84"/>
        <end position="107"/>
    </location>
</feature>
<gene>
    <name evidence="2" type="ORF">JYZ213_LOCUS27734</name>
    <name evidence="3" type="ORF">OXD698_LOCUS25416</name>
</gene>
<keyword evidence="1" id="KW-1133">Transmembrane helix</keyword>
<sequence>MYYGYYDAFIIPISLLALMCLAFLLVTLAVAEDNTDQLNEKEYYAYACFVFHILLIIKLSHTSYFMIDNTLQYKLSTTKIKWNISLASIILEFFQLMAWTLIPFLWYPRSKRYLALWALEYADLISHFIVMITYTNQLEQAKWDSTLKAYFAFYIINLIVWVFPLLIVCKIIDGQGMIPPVHGMIVDIITDIPMFIITMAARAYVHNVYICIDIAVKFIVFIRGVIWVPVQVYHERPERTSYDNTVHPLQRF</sequence>
<feature type="transmembrane region" description="Helical" evidence="1">
    <location>
        <begin position="43"/>
        <end position="64"/>
    </location>
</feature>
<evidence type="ECO:0000256" key="1">
    <source>
        <dbReference type="SAM" id="Phobius"/>
    </source>
</evidence>
<proteinExistence type="predicted"/>